<proteinExistence type="predicted"/>
<feature type="compositionally biased region" description="Low complexity" evidence="1">
    <location>
        <begin position="316"/>
        <end position="336"/>
    </location>
</feature>
<evidence type="ECO:0000313" key="4">
    <source>
        <dbReference type="Proteomes" id="UP001154282"/>
    </source>
</evidence>
<feature type="compositionally biased region" description="Polar residues" evidence="1">
    <location>
        <begin position="245"/>
        <end position="266"/>
    </location>
</feature>
<feature type="region of interest" description="Disordered" evidence="1">
    <location>
        <begin position="400"/>
        <end position="421"/>
    </location>
</feature>
<dbReference type="Pfam" id="PF03732">
    <property type="entry name" value="Retrotrans_gag"/>
    <property type="match status" value="1"/>
</dbReference>
<feature type="region of interest" description="Disordered" evidence="1">
    <location>
        <begin position="296"/>
        <end position="346"/>
    </location>
</feature>
<protein>
    <recommendedName>
        <fullName evidence="2">Retrotransposon gag domain-containing protein</fullName>
    </recommendedName>
</protein>
<keyword evidence="4" id="KW-1185">Reference proteome</keyword>
<gene>
    <name evidence="3" type="ORF">LITE_LOCUS8674</name>
</gene>
<organism evidence="3 4">
    <name type="scientific">Linum tenue</name>
    <dbReference type="NCBI Taxonomy" id="586396"/>
    <lineage>
        <taxon>Eukaryota</taxon>
        <taxon>Viridiplantae</taxon>
        <taxon>Streptophyta</taxon>
        <taxon>Embryophyta</taxon>
        <taxon>Tracheophyta</taxon>
        <taxon>Spermatophyta</taxon>
        <taxon>Magnoliopsida</taxon>
        <taxon>eudicotyledons</taxon>
        <taxon>Gunneridae</taxon>
        <taxon>Pentapetalae</taxon>
        <taxon>rosids</taxon>
        <taxon>fabids</taxon>
        <taxon>Malpighiales</taxon>
        <taxon>Linaceae</taxon>
        <taxon>Linum</taxon>
    </lineage>
</organism>
<evidence type="ECO:0000259" key="2">
    <source>
        <dbReference type="Pfam" id="PF03732"/>
    </source>
</evidence>
<dbReference type="InterPro" id="IPR005162">
    <property type="entry name" value="Retrotrans_gag_dom"/>
</dbReference>
<feature type="compositionally biased region" description="Basic and acidic residues" evidence="1">
    <location>
        <begin position="34"/>
        <end position="43"/>
    </location>
</feature>
<feature type="region of interest" description="Disordered" evidence="1">
    <location>
        <begin position="34"/>
        <end position="56"/>
    </location>
</feature>
<evidence type="ECO:0000313" key="3">
    <source>
        <dbReference type="EMBL" id="CAI0395305.1"/>
    </source>
</evidence>
<name>A0AAV0ICG0_9ROSI</name>
<dbReference type="PANTHER" id="PTHR33223">
    <property type="entry name" value="CCHC-TYPE DOMAIN-CONTAINING PROTEIN"/>
    <property type="match status" value="1"/>
</dbReference>
<feature type="compositionally biased region" description="Polar residues" evidence="1">
    <location>
        <begin position="227"/>
        <end position="236"/>
    </location>
</feature>
<dbReference type="EMBL" id="CAMGYJ010000003">
    <property type="protein sequence ID" value="CAI0395305.1"/>
    <property type="molecule type" value="Genomic_DNA"/>
</dbReference>
<feature type="region of interest" description="Disordered" evidence="1">
    <location>
        <begin position="208"/>
        <end position="266"/>
    </location>
</feature>
<reference evidence="3" key="1">
    <citation type="submission" date="2022-08" db="EMBL/GenBank/DDBJ databases">
        <authorList>
            <person name="Gutierrez-Valencia J."/>
        </authorList>
    </citation>
    <scope>NUCLEOTIDE SEQUENCE</scope>
</reference>
<evidence type="ECO:0000256" key="1">
    <source>
        <dbReference type="SAM" id="MobiDB-lite"/>
    </source>
</evidence>
<dbReference type="Proteomes" id="UP001154282">
    <property type="component" value="Unassembled WGS sequence"/>
</dbReference>
<dbReference type="AlphaFoldDB" id="A0AAV0ICG0"/>
<feature type="domain" description="Retrotransposon gag" evidence="2">
    <location>
        <begin position="144"/>
        <end position="209"/>
    </location>
</feature>
<sequence>MTHSQSGGLLPLDPELERTCRQLRRQQRARLAIEERIDDHLSSDSEEEYEMDGAQNPPQGMPLQVPPVNQILGNNPIPQADGVQHQPPPPDPTIEYYYTPRVADIRPFHGLKDEEARVHLSRFLQLTNGFKMNDVPDDAIRLHLFPHSLAEHAKRWLETQPPLSITSWDNLADKFVDRYYPLSKTTEIQWEITHLRQEPDESLRDAWERESEGDQVSMPGGDILTKTPPQLNQMISTLAARDHSWGQSTRSRSSQNRAMRESSTPQEQLAFIANARRLDPYSGTYNEGWRQHLNFSWNNSNTTKPPGFPAPGGGFQQRQPYQPRQLQPFPQPQRQYAEPQAAPAPDNQVSKLKNILAAFMTTSQVNFARMDQNIASLQAGQRNQGAILQDLQNQIGGIARQNNTRAPRTLPAPTVPNPREPHQQLNAITARSGKPMLQDPTSA</sequence>
<dbReference type="PANTHER" id="PTHR33223:SF6">
    <property type="entry name" value="CCHC-TYPE DOMAIN-CONTAINING PROTEIN"/>
    <property type="match status" value="1"/>
</dbReference>
<comment type="caution">
    <text evidence="3">The sequence shown here is derived from an EMBL/GenBank/DDBJ whole genome shotgun (WGS) entry which is preliminary data.</text>
</comment>
<accession>A0AAV0ICG0</accession>